<reference evidence="8 9" key="1">
    <citation type="submission" date="2022-05" db="EMBL/GenBank/DDBJ databases">
        <title>A multi-omics perspective on studying reproductive biology in Daphnia sinensis.</title>
        <authorList>
            <person name="Jia J."/>
        </authorList>
    </citation>
    <scope>NUCLEOTIDE SEQUENCE [LARGE SCALE GENOMIC DNA]</scope>
    <source>
        <strain evidence="8 9">WSL</strain>
    </source>
</reference>
<keyword evidence="4 7" id="KW-1133">Transmembrane helix</keyword>
<protein>
    <recommendedName>
        <fullName evidence="10">Gustatory receptor</fullName>
    </recommendedName>
</protein>
<evidence type="ECO:0000313" key="9">
    <source>
        <dbReference type="Proteomes" id="UP000820818"/>
    </source>
</evidence>
<evidence type="ECO:0000256" key="4">
    <source>
        <dbReference type="ARBA" id="ARBA00022989"/>
    </source>
</evidence>
<gene>
    <name evidence="8" type="ORF">GHT06_010279</name>
</gene>
<evidence type="ECO:0000256" key="2">
    <source>
        <dbReference type="ARBA" id="ARBA00022475"/>
    </source>
</evidence>
<dbReference type="PANTHER" id="PTHR21143">
    <property type="entry name" value="INVERTEBRATE GUSTATORY RECEPTOR"/>
    <property type="match status" value="1"/>
</dbReference>
<keyword evidence="3 7" id="KW-0812">Transmembrane</keyword>
<keyword evidence="2" id="KW-1003">Cell membrane</keyword>
<evidence type="ECO:0000256" key="5">
    <source>
        <dbReference type="ARBA" id="ARBA00023136"/>
    </source>
</evidence>
<dbReference type="GO" id="GO:0030424">
    <property type="term" value="C:axon"/>
    <property type="evidence" value="ECO:0007669"/>
    <property type="project" value="TreeGrafter"/>
</dbReference>
<dbReference type="Proteomes" id="UP000820818">
    <property type="component" value="Linkage Group LG2"/>
</dbReference>
<feature type="transmembrane region" description="Helical" evidence="7">
    <location>
        <begin position="48"/>
        <end position="70"/>
    </location>
</feature>
<accession>A0AAD5L054</accession>
<evidence type="ECO:0000256" key="3">
    <source>
        <dbReference type="ARBA" id="ARBA00022692"/>
    </source>
</evidence>
<comment type="subcellular location">
    <subcellularLocation>
        <location evidence="1">Cell membrane</location>
        <topology evidence="1">Multi-pass membrane protein</topology>
    </subcellularLocation>
</comment>
<dbReference type="InterPro" id="IPR013604">
    <property type="entry name" value="7TM_chemorcpt"/>
</dbReference>
<proteinExistence type="predicted"/>
<comment type="caution">
    <text evidence="8">The sequence shown here is derived from an EMBL/GenBank/DDBJ whole genome shotgun (WGS) entry which is preliminary data.</text>
</comment>
<feature type="transmembrane region" description="Helical" evidence="7">
    <location>
        <begin position="285"/>
        <end position="303"/>
    </location>
</feature>
<dbReference type="EMBL" id="WJBH02000002">
    <property type="protein sequence ID" value="KAI9562824.1"/>
    <property type="molecule type" value="Genomic_DNA"/>
</dbReference>
<dbReference type="GO" id="GO:0043025">
    <property type="term" value="C:neuronal cell body"/>
    <property type="evidence" value="ECO:0007669"/>
    <property type="project" value="TreeGrafter"/>
</dbReference>
<evidence type="ECO:0000256" key="6">
    <source>
        <dbReference type="ARBA" id="ARBA00023170"/>
    </source>
</evidence>
<feature type="transmembrane region" description="Helical" evidence="7">
    <location>
        <begin position="250"/>
        <end position="273"/>
    </location>
</feature>
<keyword evidence="5 7" id="KW-0472">Membrane</keyword>
<dbReference type="GO" id="GO:0005886">
    <property type="term" value="C:plasma membrane"/>
    <property type="evidence" value="ECO:0007669"/>
    <property type="project" value="UniProtKB-SubCell"/>
</dbReference>
<dbReference type="GO" id="GO:0030425">
    <property type="term" value="C:dendrite"/>
    <property type="evidence" value="ECO:0007669"/>
    <property type="project" value="TreeGrafter"/>
</dbReference>
<dbReference type="GO" id="GO:0008049">
    <property type="term" value="P:male courtship behavior"/>
    <property type="evidence" value="ECO:0007669"/>
    <property type="project" value="TreeGrafter"/>
</dbReference>
<feature type="transmembrane region" description="Helical" evidence="7">
    <location>
        <begin position="99"/>
        <end position="117"/>
    </location>
</feature>
<evidence type="ECO:0000256" key="1">
    <source>
        <dbReference type="ARBA" id="ARBA00004651"/>
    </source>
</evidence>
<dbReference type="GO" id="GO:0050909">
    <property type="term" value="P:sensory perception of taste"/>
    <property type="evidence" value="ECO:0007669"/>
    <property type="project" value="InterPro"/>
</dbReference>
<organism evidence="8 9">
    <name type="scientific">Daphnia sinensis</name>
    <dbReference type="NCBI Taxonomy" id="1820382"/>
    <lineage>
        <taxon>Eukaryota</taxon>
        <taxon>Metazoa</taxon>
        <taxon>Ecdysozoa</taxon>
        <taxon>Arthropoda</taxon>
        <taxon>Crustacea</taxon>
        <taxon>Branchiopoda</taxon>
        <taxon>Diplostraca</taxon>
        <taxon>Cladocera</taxon>
        <taxon>Anomopoda</taxon>
        <taxon>Daphniidae</taxon>
        <taxon>Daphnia</taxon>
        <taxon>Daphnia similis group</taxon>
    </lineage>
</organism>
<keyword evidence="9" id="KW-1185">Reference proteome</keyword>
<evidence type="ECO:0008006" key="10">
    <source>
        <dbReference type="Google" id="ProtNLM"/>
    </source>
</evidence>
<dbReference type="Pfam" id="PF08395">
    <property type="entry name" value="7tm_7"/>
    <property type="match status" value="1"/>
</dbReference>
<feature type="transmembrane region" description="Helical" evidence="7">
    <location>
        <begin position="147"/>
        <end position="169"/>
    </location>
</feature>
<sequence length="383" mass="44555">MVKNKVDPDVPALNRNVAWSFKPIFFWMRIFGIELYDRCFRFRKAINLYGLLVLLTCQWANVDFIVIKFWKISFPFTETNKALNISTSTTLSWNARIDAANNFCFIAIVYPAFFYVAQNRWLRLWNVVETFDFAYCRIDYTKLRRTLLIGFFPILAEISIIIYNLLVLVPNFSNESKYRKFVTVTAFFSKIVPISVLVLYCSVVWLTSLFYEGIRQDVDNTCKLNQENIRKWKGSLALASEVVERLNETYGLILLISIAHYFVEFIARSFYIANSISMTNQPDGVTVMSVSSEVIFLWFMFYSPSRIQYHASKVASSLRKIDTTDIQLQNQVSLLELSIVQNLPKLSAISYFDVNLHLIPQLIGTTLTYLFILYQFHSSEKGE</sequence>
<keyword evidence="6" id="KW-0675">Receptor</keyword>
<name>A0AAD5L054_9CRUS</name>
<dbReference type="GO" id="GO:0007635">
    <property type="term" value="P:chemosensory behavior"/>
    <property type="evidence" value="ECO:0007669"/>
    <property type="project" value="TreeGrafter"/>
</dbReference>
<dbReference type="PANTHER" id="PTHR21143:SF133">
    <property type="entry name" value="GUSTATORY AND PHEROMONE RECEPTOR 32A-RELATED"/>
    <property type="match status" value="1"/>
</dbReference>
<evidence type="ECO:0000256" key="7">
    <source>
        <dbReference type="SAM" id="Phobius"/>
    </source>
</evidence>
<evidence type="ECO:0000313" key="8">
    <source>
        <dbReference type="EMBL" id="KAI9562824.1"/>
    </source>
</evidence>
<dbReference type="AlphaFoldDB" id="A0AAD5L054"/>
<feature type="transmembrane region" description="Helical" evidence="7">
    <location>
        <begin position="181"/>
        <end position="206"/>
    </location>
</feature>